<feature type="transmembrane region" description="Helical" evidence="10">
    <location>
        <begin position="18"/>
        <end position="36"/>
    </location>
</feature>
<dbReference type="InterPro" id="IPR024961">
    <property type="entry name" value="T2SS_GspC_N"/>
</dbReference>
<keyword evidence="4" id="KW-1003">Cell membrane</keyword>
<evidence type="ECO:0000256" key="2">
    <source>
        <dbReference type="ARBA" id="ARBA00007986"/>
    </source>
</evidence>
<keyword evidence="8 10" id="KW-1133">Transmembrane helix</keyword>
<evidence type="ECO:0000259" key="12">
    <source>
        <dbReference type="Pfam" id="PF13180"/>
    </source>
</evidence>
<accession>A0ABW1XGQ3</accession>
<evidence type="ECO:0000256" key="8">
    <source>
        <dbReference type="ARBA" id="ARBA00022989"/>
    </source>
</evidence>
<evidence type="ECO:0000256" key="6">
    <source>
        <dbReference type="ARBA" id="ARBA00022692"/>
    </source>
</evidence>
<dbReference type="SUPFAM" id="SSF50156">
    <property type="entry name" value="PDZ domain-like"/>
    <property type="match status" value="1"/>
</dbReference>
<evidence type="ECO:0000256" key="5">
    <source>
        <dbReference type="ARBA" id="ARBA00022519"/>
    </source>
</evidence>
<keyword evidence="3" id="KW-0813">Transport</keyword>
<dbReference type="InterPro" id="IPR001639">
    <property type="entry name" value="T2SS_protein-GspC"/>
</dbReference>
<dbReference type="Proteomes" id="UP001596364">
    <property type="component" value="Unassembled WGS sequence"/>
</dbReference>
<dbReference type="NCBIfam" id="TIGR01713">
    <property type="entry name" value="typeII_sec_gspC"/>
    <property type="match status" value="1"/>
</dbReference>
<comment type="similarity">
    <text evidence="2">Belongs to the GSP C family.</text>
</comment>
<evidence type="ECO:0000256" key="10">
    <source>
        <dbReference type="SAM" id="Phobius"/>
    </source>
</evidence>
<evidence type="ECO:0000259" key="11">
    <source>
        <dbReference type="Pfam" id="PF11356"/>
    </source>
</evidence>
<feature type="domain" description="Type II secretion system protein GspC N-terminal" evidence="11">
    <location>
        <begin position="25"/>
        <end position="164"/>
    </location>
</feature>
<evidence type="ECO:0000313" key="13">
    <source>
        <dbReference type="EMBL" id="MFC6438641.1"/>
    </source>
</evidence>
<evidence type="ECO:0000256" key="4">
    <source>
        <dbReference type="ARBA" id="ARBA00022475"/>
    </source>
</evidence>
<evidence type="ECO:0000256" key="3">
    <source>
        <dbReference type="ARBA" id="ARBA00022448"/>
    </source>
</evidence>
<feature type="domain" description="PDZ" evidence="12">
    <location>
        <begin position="243"/>
        <end position="297"/>
    </location>
</feature>
<protein>
    <submittedName>
        <fullName evidence="13">Type II secretion system protein GspC</fullName>
    </submittedName>
</protein>
<dbReference type="Pfam" id="PF11356">
    <property type="entry name" value="T2SSC"/>
    <property type="match status" value="1"/>
</dbReference>
<evidence type="ECO:0000256" key="1">
    <source>
        <dbReference type="ARBA" id="ARBA00004533"/>
    </source>
</evidence>
<gene>
    <name evidence="13" type="primary">gspC</name>
    <name evidence="13" type="ORF">ACFP85_00505</name>
</gene>
<dbReference type="InterPro" id="IPR001478">
    <property type="entry name" value="PDZ"/>
</dbReference>
<keyword evidence="7" id="KW-0653">Protein transport</keyword>
<dbReference type="InterPro" id="IPR036034">
    <property type="entry name" value="PDZ_sf"/>
</dbReference>
<comment type="caution">
    <text evidence="13">The sequence shown here is derived from an EMBL/GenBank/DDBJ whole genome shotgun (WGS) entry which is preliminary data.</text>
</comment>
<keyword evidence="9 10" id="KW-0472">Membrane</keyword>
<keyword evidence="6 10" id="KW-0812">Transmembrane</keyword>
<dbReference type="RefSeq" id="WP_131259473.1">
    <property type="nucleotide sequence ID" value="NZ_JBHSUS010000001.1"/>
</dbReference>
<sequence>MNYTFSKASHQLQHLNRYLPGAVVVLLSVYLLHFAAELTWRLMPAPSEQTMPTPIADPVSKTPSGSKVDLRKLQALKLFGEAGAAPAVQQPVVQDAPETNLNLTLAGVVASSEQERGAAIVENRGQQNTYGIGDKIDGTNVTVAEIHADRILIKNGARTETLMLDGIDFQQKNPQRVNVSTPVISRPVIGNREASVRELADARRELTEQPANFTDFINVSPQADNDGNPVGYRVSAGKKPALFRATGLQSEDIVTEINGMDLTDPQQAMEAMAALKTETSLQLTVLREGQLETVFIDLPGEEDEDAERQ</sequence>
<comment type="subcellular location">
    <subcellularLocation>
        <location evidence="1">Cell inner membrane</location>
    </subcellularLocation>
</comment>
<dbReference type="EMBL" id="JBHSUS010000001">
    <property type="protein sequence ID" value="MFC6438641.1"/>
    <property type="molecule type" value="Genomic_DNA"/>
</dbReference>
<keyword evidence="14" id="KW-1185">Reference proteome</keyword>
<dbReference type="Gene3D" id="2.30.30.830">
    <property type="match status" value="1"/>
</dbReference>
<evidence type="ECO:0000256" key="7">
    <source>
        <dbReference type="ARBA" id="ARBA00022927"/>
    </source>
</evidence>
<proteinExistence type="inferred from homology"/>
<reference evidence="14" key="1">
    <citation type="journal article" date="2019" name="Int. J. Syst. Evol. Microbiol.">
        <title>The Global Catalogue of Microorganisms (GCM) 10K type strain sequencing project: providing services to taxonomists for standard genome sequencing and annotation.</title>
        <authorList>
            <consortium name="The Broad Institute Genomics Platform"/>
            <consortium name="The Broad Institute Genome Sequencing Center for Infectious Disease"/>
            <person name="Wu L."/>
            <person name="Ma J."/>
        </authorList>
    </citation>
    <scope>NUCLEOTIDE SEQUENCE [LARGE SCALE GENOMIC DNA]</scope>
    <source>
        <strain evidence="14">CGMCC 1.16031</strain>
    </source>
</reference>
<evidence type="ECO:0000256" key="9">
    <source>
        <dbReference type="ARBA" id="ARBA00023136"/>
    </source>
</evidence>
<organism evidence="13 14">
    <name type="scientific">Pseudobowmanella zhangzhouensis</name>
    <dbReference type="NCBI Taxonomy" id="1537679"/>
    <lineage>
        <taxon>Bacteria</taxon>
        <taxon>Pseudomonadati</taxon>
        <taxon>Pseudomonadota</taxon>
        <taxon>Gammaproteobacteria</taxon>
        <taxon>Alteromonadales</taxon>
        <taxon>Alteromonadaceae</taxon>
    </lineage>
</organism>
<name>A0ABW1XGQ3_9ALTE</name>
<dbReference type="Pfam" id="PF13180">
    <property type="entry name" value="PDZ_2"/>
    <property type="match status" value="1"/>
</dbReference>
<evidence type="ECO:0000313" key="14">
    <source>
        <dbReference type="Proteomes" id="UP001596364"/>
    </source>
</evidence>
<keyword evidence="5" id="KW-0997">Cell inner membrane</keyword>
<dbReference type="Gene3D" id="2.30.42.10">
    <property type="match status" value="1"/>
</dbReference>